<dbReference type="InterPro" id="IPR005545">
    <property type="entry name" value="YCII"/>
</dbReference>
<dbReference type="Gene3D" id="3.30.70.1060">
    <property type="entry name" value="Dimeric alpha+beta barrel"/>
    <property type="match status" value="1"/>
</dbReference>
<dbReference type="PANTHER" id="PTHR33606:SF3">
    <property type="entry name" value="PROTEIN YCII"/>
    <property type="match status" value="1"/>
</dbReference>
<dbReference type="Pfam" id="PF03795">
    <property type="entry name" value="YCII"/>
    <property type="match status" value="1"/>
</dbReference>
<dbReference type="InterPro" id="IPR011008">
    <property type="entry name" value="Dimeric_a/b-barrel"/>
</dbReference>
<proteinExistence type="inferred from homology"/>
<evidence type="ECO:0000313" key="3">
    <source>
        <dbReference type="EMBL" id="RFC63127.1"/>
    </source>
</evidence>
<comment type="caution">
    <text evidence="3">The sequence shown here is derived from an EMBL/GenBank/DDBJ whole genome shotgun (WGS) entry which is preliminary data.</text>
</comment>
<dbReference type="AlphaFoldDB" id="A0A371X1Q8"/>
<feature type="domain" description="YCII-related" evidence="2">
    <location>
        <begin position="1"/>
        <end position="87"/>
    </location>
</feature>
<name>A0A371X1Q8_9HYPH</name>
<dbReference type="RefSeq" id="WP_116683944.1">
    <property type="nucleotide sequence ID" value="NZ_QURL01000005.1"/>
</dbReference>
<dbReference type="PANTHER" id="PTHR33606">
    <property type="entry name" value="PROTEIN YCII"/>
    <property type="match status" value="1"/>
</dbReference>
<evidence type="ECO:0000313" key="4">
    <source>
        <dbReference type="Proteomes" id="UP000264310"/>
    </source>
</evidence>
<evidence type="ECO:0000256" key="1">
    <source>
        <dbReference type="ARBA" id="ARBA00007689"/>
    </source>
</evidence>
<organism evidence="3 4">
    <name type="scientific">Fulvimarina endophytica</name>
    <dbReference type="NCBI Taxonomy" id="2293836"/>
    <lineage>
        <taxon>Bacteria</taxon>
        <taxon>Pseudomonadati</taxon>
        <taxon>Pseudomonadota</taxon>
        <taxon>Alphaproteobacteria</taxon>
        <taxon>Hyphomicrobiales</taxon>
        <taxon>Aurantimonadaceae</taxon>
        <taxon>Fulvimarina</taxon>
    </lineage>
</organism>
<accession>A0A371X1Q8</accession>
<protein>
    <submittedName>
        <fullName evidence="3">YciI family protein</fullName>
    </submittedName>
</protein>
<dbReference type="EMBL" id="QURL01000005">
    <property type="protein sequence ID" value="RFC63127.1"/>
    <property type="molecule type" value="Genomic_DNA"/>
</dbReference>
<dbReference type="OrthoDB" id="2293521at2"/>
<comment type="similarity">
    <text evidence="1">Belongs to the YciI family.</text>
</comment>
<dbReference type="InterPro" id="IPR051807">
    <property type="entry name" value="Sec-metab_biosynth-assoc"/>
</dbReference>
<dbReference type="SUPFAM" id="SSF54909">
    <property type="entry name" value="Dimeric alpha+beta barrel"/>
    <property type="match status" value="1"/>
</dbReference>
<gene>
    <name evidence="3" type="ORF">DYI37_14465</name>
</gene>
<evidence type="ECO:0000259" key="2">
    <source>
        <dbReference type="Pfam" id="PF03795"/>
    </source>
</evidence>
<keyword evidence="4" id="KW-1185">Reference proteome</keyword>
<reference evidence="3 4" key="1">
    <citation type="submission" date="2018-08" db="EMBL/GenBank/DDBJ databases">
        <title>Fulvimarina sp. 85, whole genome shotgun sequence.</title>
        <authorList>
            <person name="Tuo L."/>
        </authorList>
    </citation>
    <scope>NUCLEOTIDE SEQUENCE [LARGE SCALE GENOMIC DNA]</scope>
    <source>
        <strain evidence="3 4">85</strain>
    </source>
</reference>
<sequence length="96" mass="10335">MLFAILCEDKPGSTQLRQSTRPEHLEHLRGLGETLIFAGPFLNGNEEACGSLVVVEAPDQASAAAIAERDPYAKAGLFASVTVRPWRLAINNTAKD</sequence>
<dbReference type="Proteomes" id="UP000264310">
    <property type="component" value="Unassembled WGS sequence"/>
</dbReference>